<dbReference type="EMBL" id="CAJVPK010000466">
    <property type="protein sequence ID" value="CAG8513963.1"/>
    <property type="molecule type" value="Genomic_DNA"/>
</dbReference>
<evidence type="ECO:0000256" key="4">
    <source>
        <dbReference type="ARBA" id="ARBA00022771"/>
    </source>
</evidence>
<feature type="region of interest" description="Disordered" evidence="7">
    <location>
        <begin position="4440"/>
        <end position="4470"/>
    </location>
</feature>
<protein>
    <submittedName>
        <fullName evidence="9">9082_t:CDS:1</fullName>
    </submittedName>
</protein>
<evidence type="ECO:0000259" key="8">
    <source>
        <dbReference type="PROSITE" id="PS51981"/>
    </source>
</evidence>
<comment type="caution">
    <text evidence="9">The sequence shown here is derived from an EMBL/GenBank/DDBJ whole genome shotgun (WGS) entry which is preliminary data.</text>
</comment>
<comment type="subcellular location">
    <subcellularLocation>
        <location evidence="1">Cytoplasm</location>
    </subcellularLocation>
</comment>
<feature type="domain" description="RZ-type" evidence="8">
    <location>
        <begin position="3659"/>
        <end position="3736"/>
    </location>
</feature>
<dbReference type="InterPro" id="IPR046439">
    <property type="entry name" value="ZF_RZ_dom"/>
</dbReference>
<dbReference type="PANTHER" id="PTHR22605">
    <property type="entry name" value="RZ-TYPE DOMAIN-CONTAINING PROTEIN"/>
    <property type="match status" value="1"/>
</dbReference>
<keyword evidence="2" id="KW-0963">Cytoplasm</keyword>
<evidence type="ECO:0000313" key="10">
    <source>
        <dbReference type="Proteomes" id="UP000789706"/>
    </source>
</evidence>
<evidence type="ECO:0000256" key="3">
    <source>
        <dbReference type="ARBA" id="ARBA00022723"/>
    </source>
</evidence>
<feature type="compositionally biased region" description="Polar residues" evidence="7">
    <location>
        <begin position="4440"/>
        <end position="4451"/>
    </location>
</feature>
<dbReference type="Proteomes" id="UP000789706">
    <property type="component" value="Unassembled WGS sequence"/>
</dbReference>
<keyword evidence="10" id="KW-1185">Reference proteome</keyword>
<dbReference type="InterPro" id="IPR031248">
    <property type="entry name" value="RNF213"/>
</dbReference>
<proteinExistence type="predicted"/>
<evidence type="ECO:0000256" key="2">
    <source>
        <dbReference type="ARBA" id="ARBA00022490"/>
    </source>
</evidence>
<dbReference type="InterPro" id="IPR003593">
    <property type="entry name" value="AAA+_ATPase"/>
</dbReference>
<dbReference type="GO" id="GO:0030246">
    <property type="term" value="F:carbohydrate binding"/>
    <property type="evidence" value="ECO:0007669"/>
    <property type="project" value="InterPro"/>
</dbReference>
<keyword evidence="6" id="KW-0391">Immunity</keyword>
<dbReference type="CDD" id="cd00009">
    <property type="entry name" value="AAA"/>
    <property type="match status" value="1"/>
</dbReference>
<dbReference type="GO" id="GO:0002376">
    <property type="term" value="P:immune system process"/>
    <property type="evidence" value="ECO:0007669"/>
    <property type="project" value="UniProtKB-KW"/>
</dbReference>
<dbReference type="PROSITE" id="PS51981">
    <property type="entry name" value="ZF_RZ"/>
    <property type="match status" value="1"/>
</dbReference>
<dbReference type="PANTHER" id="PTHR22605:SF1">
    <property type="entry name" value="RZ-TYPE DOMAIN-CONTAINING PROTEIN"/>
    <property type="match status" value="1"/>
</dbReference>
<dbReference type="GO" id="GO:0016887">
    <property type="term" value="F:ATP hydrolysis activity"/>
    <property type="evidence" value="ECO:0007669"/>
    <property type="project" value="InterPro"/>
</dbReference>
<dbReference type="GO" id="GO:0005737">
    <property type="term" value="C:cytoplasm"/>
    <property type="evidence" value="ECO:0007669"/>
    <property type="project" value="UniProtKB-SubCell"/>
</dbReference>
<dbReference type="InterPro" id="IPR013783">
    <property type="entry name" value="Ig-like_fold"/>
</dbReference>
<dbReference type="InterPro" id="IPR027417">
    <property type="entry name" value="P-loop_NTPase"/>
</dbReference>
<keyword evidence="4" id="KW-0863">Zinc-finger</keyword>
<evidence type="ECO:0000256" key="6">
    <source>
        <dbReference type="ARBA" id="ARBA00022859"/>
    </source>
</evidence>
<dbReference type="SUPFAM" id="SSF49452">
    <property type="entry name" value="Starch-binding domain-like"/>
    <property type="match status" value="1"/>
</dbReference>
<evidence type="ECO:0000256" key="5">
    <source>
        <dbReference type="ARBA" id="ARBA00022833"/>
    </source>
</evidence>
<evidence type="ECO:0000256" key="1">
    <source>
        <dbReference type="ARBA" id="ARBA00004496"/>
    </source>
</evidence>
<keyword evidence="5" id="KW-0862">Zinc</keyword>
<feature type="compositionally biased region" description="Low complexity" evidence="7">
    <location>
        <begin position="16"/>
        <end position="32"/>
    </location>
</feature>
<dbReference type="GO" id="GO:0004842">
    <property type="term" value="F:ubiquitin-protein transferase activity"/>
    <property type="evidence" value="ECO:0007669"/>
    <property type="project" value="InterPro"/>
</dbReference>
<reference evidence="9" key="1">
    <citation type="submission" date="2021-06" db="EMBL/GenBank/DDBJ databases">
        <authorList>
            <person name="Kallberg Y."/>
            <person name="Tangrot J."/>
            <person name="Rosling A."/>
        </authorList>
    </citation>
    <scope>NUCLEOTIDE SEQUENCE</scope>
    <source>
        <strain evidence="9">AZ414A</strain>
    </source>
</reference>
<dbReference type="Gene3D" id="3.40.50.300">
    <property type="entry name" value="P-loop containing nucleotide triphosphate hydrolases"/>
    <property type="match status" value="1"/>
</dbReference>
<sequence>MTNEGTIRWGEDNNDKNNSSQDNKPSNDKNNNYIPVVTGNCESLGKWDKAQPKVVLKNQPDSTLWISDPVEFPLNAEVSYKYAVFRKGYGFLSKKISYSFETFEGSGSSTNRQMVIRKNHYDIWQSRDNKFRINSDRLKRDFRFINCIYDSINEQNFKEKIMEFQTVSLEHRDYVNFVTNLDFIRNKLLESDSIAKNCALFILLGYYMERPNKHLFENMNYLPASFPSDTLLNVLNYLDPVTGTKQYIMLSLRAIIQHSSSCGSLAWLKMFELAPKLDEDYSFLENIVNFDYSKNHHNFFQSLLENVKPHILNLHLKADIFRRVTQNIPQNLKFSTIGLFLDRLLKLLQLKDISWKERDLESLIKFIKEPHPDWPEGMLLNVIEGIVRSDQILLLQSFPEILKLALDKDIHRSVSKELYSTSENWLRNIIKAPRKKQIKNIAHTTFQNLSLIYPIVKNRASTCAELKRIVNGILTPLSEDLIFKIAPYVGEFDPDVVDIYFTWIKERLDQNLREADEQLLQKIMQICDSKTILHIKNRLCEEILCHIFDQLQTKAKRKLYINDEDNLDNLQLSLLQVSNFWKTIFLATGNTQRIYSHPYVDESREIVSTLAISITSNKITLGLMQEIIKYVSQDYNILIEFVNSSVKDKAELQITHEIIDNLSQQCIHYTTTYLRLEKFYNRFCSFQKITDSQKYILDLQRRGALMNSYTIEELNSPEHWTIHMDAIIAIDSFFHLSESHTFYNIFEATLENRELDVYTIIKEIVKIAIEAYTEVCQEYKNWEKIKYLEAKPLWNKVDVKKVEAEVYFLLPHCDRFKDITERRKREEAKNLVVTIQNLVQVDVHISRLEQLNTMLKETWKFQLDPKFWSNRILQDLKNEDLTLDNLNKVSKDLNKCVKKYELTKEVCEVIKEISFAPGFIDFLKTVRDDLKNLINGVDDHSDERLMQADTVSACIQVKSILEPLFDKNTKEFFSHAFELFWPKFIEVVKPNPSLSVKINLCNANYQALKNMYENISRRGEITKQRINNCVTKGKYDFMRAENEEQKCIARLSYSINTPDNKVAEYSFADLQDLRGRAILISKAPVTSKVSEDEDNGSDEITAANMNEFVIQVDLCHQIINVASKLIERHFTYRKFFVTTASTKEMTHLLELLTADLQKWEEIVDEAQEQYYYLTFYPARHILNFYDYFFEKETDEEVNNQCGKLLRFVNEKALLPPPELLKLDISLEVANFFDIMSTIGTILYDIFSKTPVQRRKISSKVERITSNVVKPGQLFVASCNDEYRVPNIIMSLYANYEYYPEPWQLLICNATTTADDLLIFTKRCFFAERNRYDKYLFCIANVEVLDFELQYQLVNSIRSLCQKDKNFHLALICCRKGGEHHHILEQFNQDVHFITTGLETESMSVIYEELAPNVTCISSDLSGQGKTELIKDYSFEKKLIPRSLSISDDVQFGKLVQKLSELKLKKFESLHLNIALINYPYDVNMFLFELLSLGIVSNGTDIAFIPQTQIFIEVASTMNQHLLNSLPITGYLKKKHLSWDINKLIVSQQFNSSIQIVSRYLDEYDNDLLDENNISLAEPAEPEAIDTLISQKRSRQLIHKYFFNEQPKDVESYRFLEIFLDVLADQLVRMSNSTFFRVEVLKSMVTEQGIRSTLLDALLGISKEFATRSFDSKVEQKKNLSEEEKAKLGTIKPWEESNHLLVVFLSQSPDSICALYRDNKLVPENVEGLLKSQHSGTKNFSLEDYEKMSPEDILKKLESLARTTNNRRVYYKYALSVENLLKMALILLRARANIPVVVCGEAGCGKTSLIQFLAHVIDVEFEALNLHAGISEVNILEFMEKGEKLAKKGQVWLFFDEINTCNHIGLLGELIAHRILDGKQIHPNIRIFAACNPYRIRTKSQSEAGLGSKVNKNLKNLVYQVHPLPDQILDYVWDYGVLRPTDEKIYIDIMVKKSLKDIIKDHGSNLLSALIFCSQEFIRDVEGKHSVSLRDVKRALNFVSFFITSIKKRRSYKWQYSYGYDPIDDFARSFLLSLYLCYQTRLYDRNLRTKYCENICAVYNKKRTDKLTVERFKKIIRDEQQDFMNRMVKPPQTAENEALLENVLVIIVCILTKIPGFIIGEPGASKSLAMRLVSQNLRGADSNDFYFRDLPQVYVIPYQGSTSSTSDGIEKVFRKAEDYQKTNAPDFPLITVVLLDEVGLAETSPHNPLKVLHSLLEPCYPAEFPNVSVIGISNWRLDNSKSSRALLVQRPKFEEKDLIDTAERLMSKNNLLSRIWSLSLTPKLKSLAESFLKYEKVQPIKNFHGLRDYYSLVKSLSASDMSLIATQMALARNFGGTNQMDQLWENHFKGVITAFHGRQMQYKKFLVEDLIKANLEDKGSRHLMVIGKSDSIVNLLTYKLRQWSQEFAEKQNDSIGSSSWDMEPVVIYGSQFPNDVEGVDGDYQYGVLSRIMMCVEAGRPLILTELDIIYGSLYDLWNQNYITVGRGDNQKFYTRVALGAYSNPMVLVHDNFRCILVLDEKNVNFADPPLLNRFEKQKMSTNDTLDDRMRKLVNTLADWCKEISCFVEKGKTSKSEFKEHDMFIGFDLEETLQSLVIHNFSNSETDDEEKILLKCKEMLINIASSDGIIRSSNSRLSVDLEEVNKWKNIYFHEQFHDNLAAYVQSLLDKDIEDEGFKVIVNTFSNINIDVESCLDGILTCQVDKISTFKSEAQLTARIKQFFESEKNLFILQCDLENVKPGCVKLAKFIIEQLRKEYMISNEFSEVSKPIKHACIILHVRRENKETSGSFNFMCGWNIVTVENLVPQERPLTSYLDNSFESILDTIYPFKEIMIEEIFWCLLCMRFPSTSESVNYIKMLSQEIPRHNEFLECLKTRSLEWIQQNISKDWLLQVASNKTNLYLYSSFSTSIQTYIRTQIRKPIAKLLCVLESLSGLSPLFFNDDINNFGDLYDDDTSNNLFELWKQLFMDTKIVNMDYLLDPKPDIYPMPAKNHNLQLPFSPYFMKQIDKFKKLYQEDLAILIENEDNYDEETGELSQDIVEDCIERFTTNICNAVPSLKLPRFFESSEFYFRDFIVSVLPGFERNEREFGLLKWIILYHLNQKIPNPIRLHVFWWKNSEAILAELQLAIMCPEIVKTILSLENEEIVGFKFEAHILKTVADTMMERVGSINLRQSEERVASHVHEWQLDATNILSLSSKLSKDSSSNTSIQRLRIYNDLSKSLELQDLLEIRKIEIESESPDLLSEDFIDNVFAKLNNYEKSEINLASQRSFIHRCLNTLPSDSDVRLFLYAKIFSSDPLPLSFPIIHRILSDECEENENVFFELIQNPFEILEFSRNLKVINDILEKQPDSPISALCVDVIQTQFLINYDLQKLSLYFMDATQILFTDEVKALQLISSISLLKSFGNAFWSTRGQENFLINPVEIDEDEELDINLRNINQRMELPNPLIHSFLIYLLKALKLSQGFSLDDIKRFCQTNKNSMPWLNGLEWTEKEGGRIDFNPYWYLEHYNRAEHAADRICRGDETFSNELLKSITNAKANEKDLVDLRVSFSGMIITRMYHIRASRELNQVETILAQKIYASLEKAHLPKFYKEIMFKFINNDHPLCKLSADDSNTRLLISSIIAHVAALHSSIPSKSSPLADYLQNLEDCQNNFILTCPSDEVSIVLNALTAEGIADKRSTRYKCQCGYIYIVGNCGNVTEGRECPNCKNMIGGQQYNRPAEGNVRLDDQPVTQGINANNQPGYLVETQKNENHYSIRSMSPTAYRILRIFVHAIIGILHPSPITTKFVNNTGNTNPIMDITQYCLQNINNDWEALKNILACTDEQLTLMIHSILSQMAKNPLQGVATKLKIPAEREEWEKQFSIQYVSPLVKNVMGSATEFRRLLETKSNAQIKIESEINETINIDDTYCKMHLPCMWRVIGMPSMDNFRAYYLNNHEHVRAFPFLEVFLKHEKFLELIQFILPIAKFIQLLSSSLSYRLERQTARELTFRQFIINESKADYSGETQRSWDRAFARFSEAWNSLIPYVKRYECHELPKELPKMSDNLPVVFGLVEPQDESIFLCAVLYFLAELQNNFLKDVIEIPPGHCQSIKFLESGSKRNREYNLQSIRLENIKNEHIIAYENIDDIFLYSQFDLRIGHGQEISYDLFKIEAELAHLLVYEKVFIEPLEKNLYLEQFTYHKEIFQGSMTILNEIKELVPQEHIPEDRKMIFLGNSKNTQGSSSGLHDNYEPSGMENPKELLSALEMIICFLKRTSGGDGEMLITDYIEKWMKLTVLKVNTSYKLLTRSGLQIKHTVALYELVEEHVADVVVNCIHPKYQAKINNIIEQEIKDFIYFKDDELKKRNDINWKIPAEAFATALKRFILRHLTGGESIVDIAPLSAYLVDEESLECWPENVSKKIIESKFPNSLLASHTFAAYTFIKNEFETRRLKQHLQNIKTKPTTSTAPNKPPKPKHKVKSSKFDKT</sequence>
<dbReference type="GO" id="GO:0008270">
    <property type="term" value="F:zinc ion binding"/>
    <property type="evidence" value="ECO:0007669"/>
    <property type="project" value="UniProtKB-KW"/>
</dbReference>
<dbReference type="OrthoDB" id="2400221at2759"/>
<evidence type="ECO:0000313" key="9">
    <source>
        <dbReference type="EMBL" id="CAG8513963.1"/>
    </source>
</evidence>
<dbReference type="Pfam" id="PF20173">
    <property type="entry name" value="ZnF_RZ-type"/>
    <property type="match status" value="1"/>
</dbReference>
<gene>
    <name evidence="9" type="ORF">DEBURN_LOCUS5321</name>
</gene>
<dbReference type="SUPFAM" id="SSF52540">
    <property type="entry name" value="P-loop containing nucleoside triphosphate hydrolases"/>
    <property type="match status" value="2"/>
</dbReference>
<organism evidence="9 10">
    <name type="scientific">Diversispora eburnea</name>
    <dbReference type="NCBI Taxonomy" id="1213867"/>
    <lineage>
        <taxon>Eukaryota</taxon>
        <taxon>Fungi</taxon>
        <taxon>Fungi incertae sedis</taxon>
        <taxon>Mucoromycota</taxon>
        <taxon>Glomeromycotina</taxon>
        <taxon>Glomeromycetes</taxon>
        <taxon>Diversisporales</taxon>
        <taxon>Diversisporaceae</taxon>
        <taxon>Diversispora</taxon>
    </lineage>
</organism>
<dbReference type="InterPro" id="IPR013784">
    <property type="entry name" value="Carb-bd-like_fold"/>
</dbReference>
<evidence type="ECO:0000256" key="7">
    <source>
        <dbReference type="SAM" id="MobiDB-lite"/>
    </source>
</evidence>
<name>A0A9N8ZZS3_9GLOM</name>
<dbReference type="SMART" id="SM00382">
    <property type="entry name" value="AAA"/>
    <property type="match status" value="2"/>
</dbReference>
<dbReference type="Gene3D" id="2.60.40.10">
    <property type="entry name" value="Immunoglobulins"/>
    <property type="match status" value="1"/>
</dbReference>
<accession>A0A9N8ZZS3</accession>
<keyword evidence="3" id="KW-0479">Metal-binding</keyword>
<feature type="region of interest" description="Disordered" evidence="7">
    <location>
        <begin position="1"/>
        <end position="32"/>
    </location>
</feature>